<organism evidence="3 4">
    <name type="scientific">Protea cynaroides</name>
    <dbReference type="NCBI Taxonomy" id="273540"/>
    <lineage>
        <taxon>Eukaryota</taxon>
        <taxon>Viridiplantae</taxon>
        <taxon>Streptophyta</taxon>
        <taxon>Embryophyta</taxon>
        <taxon>Tracheophyta</taxon>
        <taxon>Spermatophyta</taxon>
        <taxon>Magnoliopsida</taxon>
        <taxon>Proteales</taxon>
        <taxon>Proteaceae</taxon>
        <taxon>Protea</taxon>
    </lineage>
</organism>
<reference evidence="3" key="1">
    <citation type="journal article" date="2023" name="Plant J.">
        <title>The genome of the king protea, Protea cynaroides.</title>
        <authorList>
            <person name="Chang J."/>
            <person name="Duong T.A."/>
            <person name="Schoeman C."/>
            <person name="Ma X."/>
            <person name="Roodt D."/>
            <person name="Barker N."/>
            <person name="Li Z."/>
            <person name="Van de Peer Y."/>
            <person name="Mizrachi E."/>
        </authorList>
    </citation>
    <scope>NUCLEOTIDE SEQUENCE</scope>
    <source>
        <tissue evidence="3">Young leaves</tissue>
    </source>
</reference>
<keyword evidence="2" id="KW-0472">Membrane</keyword>
<dbReference type="EMBL" id="JAMYWD010000008">
    <property type="protein sequence ID" value="KAJ4964121.1"/>
    <property type="molecule type" value="Genomic_DNA"/>
</dbReference>
<evidence type="ECO:0000313" key="3">
    <source>
        <dbReference type="EMBL" id="KAJ4964121.1"/>
    </source>
</evidence>
<sequence length="181" mass="20295">MDLIALASKSNFINRSYYLFFHSIIGSYMLVFLDASSKAHRTSRTLKFHNVEEIHGIFVNEIAHHSCCKKDGTPVDMNSKEKMEEMSKELNKLLEETKRKNTKLSTLIKKFYNGVGVGQTESLRHHGDIPVWAGNPGETGAGEVIRCQTGQILFYPLINGTEKQDPDAATYTSPPFIQGSL</sequence>
<evidence type="ECO:0000313" key="4">
    <source>
        <dbReference type="Proteomes" id="UP001141806"/>
    </source>
</evidence>
<keyword evidence="2" id="KW-1133">Transmembrane helix</keyword>
<dbReference type="AlphaFoldDB" id="A0A9Q0HF64"/>
<accession>A0A9Q0HF64</accession>
<comment type="caution">
    <text evidence="3">The sequence shown here is derived from an EMBL/GenBank/DDBJ whole genome shotgun (WGS) entry which is preliminary data.</text>
</comment>
<keyword evidence="1" id="KW-0175">Coiled coil</keyword>
<proteinExistence type="predicted"/>
<feature type="transmembrane region" description="Helical" evidence="2">
    <location>
        <begin position="16"/>
        <end position="35"/>
    </location>
</feature>
<evidence type="ECO:0000256" key="1">
    <source>
        <dbReference type="SAM" id="Coils"/>
    </source>
</evidence>
<protein>
    <submittedName>
        <fullName evidence="3">Uncharacterized protein</fullName>
    </submittedName>
</protein>
<feature type="coiled-coil region" evidence="1">
    <location>
        <begin position="76"/>
        <end position="107"/>
    </location>
</feature>
<keyword evidence="4" id="KW-1185">Reference proteome</keyword>
<gene>
    <name evidence="3" type="ORF">NE237_024060</name>
</gene>
<keyword evidence="2" id="KW-0812">Transmembrane</keyword>
<evidence type="ECO:0000256" key="2">
    <source>
        <dbReference type="SAM" id="Phobius"/>
    </source>
</evidence>
<dbReference type="Proteomes" id="UP001141806">
    <property type="component" value="Unassembled WGS sequence"/>
</dbReference>
<name>A0A9Q0HF64_9MAGN</name>